<dbReference type="InterPro" id="IPR036465">
    <property type="entry name" value="vWFA_dom_sf"/>
</dbReference>
<dbReference type="EMBL" id="JAHRIN010042209">
    <property type="protein sequence ID" value="MEQ2205669.1"/>
    <property type="molecule type" value="Genomic_DNA"/>
</dbReference>
<dbReference type="Proteomes" id="UP001434883">
    <property type="component" value="Unassembled WGS sequence"/>
</dbReference>
<proteinExistence type="predicted"/>
<dbReference type="SUPFAM" id="SSF53300">
    <property type="entry name" value="vWA-like"/>
    <property type="match status" value="1"/>
</dbReference>
<sequence>GKTKWEADSGILKAMDCAFYKSFMNVEPIGKRLVVAVDVSTSLTSVVPGTAISTAVAAAAVTMVRAEQS</sequence>
<feature type="non-terminal residue" evidence="1">
    <location>
        <position position="1"/>
    </location>
</feature>
<dbReference type="PANTHER" id="PTHR14202:SF0">
    <property type="entry name" value="RNA-BINDING PROTEIN RO60"/>
    <property type="match status" value="1"/>
</dbReference>
<name>A0ABV0RC02_9TELE</name>
<dbReference type="PANTHER" id="PTHR14202">
    <property type="entry name" value="60 KDA RIBONUCLEOPROTEIN SSA/RO"/>
    <property type="match status" value="1"/>
</dbReference>
<comment type="caution">
    <text evidence="1">The sequence shown here is derived from an EMBL/GenBank/DDBJ whole genome shotgun (WGS) entry which is preliminary data.</text>
</comment>
<dbReference type="Gene3D" id="3.40.50.410">
    <property type="entry name" value="von Willebrand factor, type A domain"/>
    <property type="match status" value="1"/>
</dbReference>
<evidence type="ECO:0000313" key="1">
    <source>
        <dbReference type="EMBL" id="MEQ2205669.1"/>
    </source>
</evidence>
<dbReference type="InterPro" id="IPR040322">
    <property type="entry name" value="TROVE2"/>
</dbReference>
<evidence type="ECO:0000313" key="2">
    <source>
        <dbReference type="Proteomes" id="UP001434883"/>
    </source>
</evidence>
<organism evidence="1 2">
    <name type="scientific">Xenoophorus captivus</name>
    <dbReference type="NCBI Taxonomy" id="1517983"/>
    <lineage>
        <taxon>Eukaryota</taxon>
        <taxon>Metazoa</taxon>
        <taxon>Chordata</taxon>
        <taxon>Craniata</taxon>
        <taxon>Vertebrata</taxon>
        <taxon>Euteleostomi</taxon>
        <taxon>Actinopterygii</taxon>
        <taxon>Neopterygii</taxon>
        <taxon>Teleostei</taxon>
        <taxon>Neoteleostei</taxon>
        <taxon>Acanthomorphata</taxon>
        <taxon>Ovalentaria</taxon>
        <taxon>Atherinomorphae</taxon>
        <taxon>Cyprinodontiformes</taxon>
        <taxon>Goodeidae</taxon>
        <taxon>Xenoophorus</taxon>
    </lineage>
</organism>
<accession>A0ABV0RC02</accession>
<gene>
    <name evidence="1" type="ORF">XENOCAPTIV_008480</name>
</gene>
<protein>
    <submittedName>
        <fullName evidence="1">Uncharacterized protein</fullName>
    </submittedName>
</protein>
<keyword evidence="2" id="KW-1185">Reference proteome</keyword>
<reference evidence="1 2" key="1">
    <citation type="submission" date="2021-06" db="EMBL/GenBank/DDBJ databases">
        <authorList>
            <person name="Palmer J.M."/>
        </authorList>
    </citation>
    <scope>NUCLEOTIDE SEQUENCE [LARGE SCALE GENOMIC DNA]</scope>
    <source>
        <strain evidence="1 2">XC_2019</strain>
        <tissue evidence="1">Muscle</tissue>
    </source>
</reference>